<dbReference type="CDD" id="cd05233">
    <property type="entry name" value="SDR_c"/>
    <property type="match status" value="1"/>
</dbReference>
<evidence type="ECO:0000256" key="2">
    <source>
        <dbReference type="ARBA" id="ARBA00023002"/>
    </source>
</evidence>
<dbReference type="RefSeq" id="WP_013861771.1">
    <property type="nucleotide sequence ID" value="NC_015635.1"/>
</dbReference>
<dbReference type="InterPro" id="IPR020904">
    <property type="entry name" value="Sc_DH/Rdtase_CS"/>
</dbReference>
<evidence type="ECO:0000313" key="5">
    <source>
        <dbReference type="Proteomes" id="UP000007947"/>
    </source>
</evidence>
<dbReference type="PRINTS" id="PR00080">
    <property type="entry name" value="SDRFAMILY"/>
</dbReference>
<dbReference type="KEGG" id="mph:MLP_08720"/>
<dbReference type="HOGENOM" id="CLU_010194_1_2_11"/>
<dbReference type="AlphaFoldDB" id="F5XM07"/>
<dbReference type="FunFam" id="3.40.50.720:FF:000084">
    <property type="entry name" value="Short-chain dehydrogenase reductase"/>
    <property type="match status" value="1"/>
</dbReference>
<keyword evidence="5" id="KW-1185">Reference proteome</keyword>
<dbReference type="eggNOG" id="COG1028">
    <property type="taxonomic scope" value="Bacteria"/>
</dbReference>
<dbReference type="InterPro" id="IPR002347">
    <property type="entry name" value="SDR_fam"/>
</dbReference>
<dbReference type="PANTHER" id="PTHR42760">
    <property type="entry name" value="SHORT-CHAIN DEHYDROGENASES/REDUCTASES FAMILY MEMBER"/>
    <property type="match status" value="1"/>
</dbReference>
<dbReference type="OrthoDB" id="9808187at2"/>
<evidence type="ECO:0000256" key="1">
    <source>
        <dbReference type="ARBA" id="ARBA00006484"/>
    </source>
</evidence>
<evidence type="ECO:0000259" key="3">
    <source>
        <dbReference type="SMART" id="SM00822"/>
    </source>
</evidence>
<dbReference type="PRINTS" id="PR00081">
    <property type="entry name" value="GDHRDH"/>
</dbReference>
<dbReference type="PROSITE" id="PS00061">
    <property type="entry name" value="ADH_SHORT"/>
    <property type="match status" value="1"/>
</dbReference>
<evidence type="ECO:0000313" key="4">
    <source>
        <dbReference type="EMBL" id="BAK33886.1"/>
    </source>
</evidence>
<gene>
    <name evidence="4" type="ordered locus">MLP_08720</name>
</gene>
<keyword evidence="2" id="KW-0560">Oxidoreductase</keyword>
<dbReference type="SMART" id="SM00822">
    <property type="entry name" value="PKS_KR"/>
    <property type="match status" value="1"/>
</dbReference>
<protein>
    <submittedName>
        <fullName evidence="4">Putative oxidoreductase</fullName>
    </submittedName>
</protein>
<dbReference type="GO" id="GO:0030497">
    <property type="term" value="P:fatty acid elongation"/>
    <property type="evidence" value="ECO:0007669"/>
    <property type="project" value="TreeGrafter"/>
</dbReference>
<organism evidence="4 5">
    <name type="scientific">Microlunatus phosphovorus (strain ATCC 700054 / DSM 10555 / JCM 9379 / NBRC 101784 / NCIMB 13414 / VKM Ac-1990 / NM-1)</name>
    <dbReference type="NCBI Taxonomy" id="1032480"/>
    <lineage>
        <taxon>Bacteria</taxon>
        <taxon>Bacillati</taxon>
        <taxon>Actinomycetota</taxon>
        <taxon>Actinomycetes</taxon>
        <taxon>Propionibacteriales</taxon>
        <taxon>Propionibacteriaceae</taxon>
        <taxon>Microlunatus</taxon>
    </lineage>
</organism>
<dbReference type="SUPFAM" id="SSF51735">
    <property type="entry name" value="NAD(P)-binding Rossmann-fold domains"/>
    <property type="match status" value="1"/>
</dbReference>
<feature type="domain" description="Ketoreductase" evidence="3">
    <location>
        <begin position="6"/>
        <end position="186"/>
    </location>
</feature>
<dbReference type="EMBL" id="AP012204">
    <property type="protein sequence ID" value="BAK33886.1"/>
    <property type="molecule type" value="Genomic_DNA"/>
</dbReference>
<dbReference type="InterPro" id="IPR036291">
    <property type="entry name" value="NAD(P)-bd_dom_sf"/>
</dbReference>
<dbReference type="Gene3D" id="3.40.50.720">
    <property type="entry name" value="NAD(P)-binding Rossmann-like Domain"/>
    <property type="match status" value="1"/>
</dbReference>
<name>F5XM07_MICPN</name>
<reference evidence="4 5" key="1">
    <citation type="submission" date="2011-05" db="EMBL/GenBank/DDBJ databases">
        <title>Whole genome sequence of Microlunatus phosphovorus NM-1.</title>
        <authorList>
            <person name="Hosoyama A."/>
            <person name="Sasaki K."/>
            <person name="Harada T."/>
            <person name="Igarashi R."/>
            <person name="Kawakoshi A."/>
            <person name="Sasagawa M."/>
            <person name="Fukada J."/>
            <person name="Nakamura S."/>
            <person name="Katano Y."/>
            <person name="Hanada S."/>
            <person name="Kamagata Y."/>
            <person name="Nakamura N."/>
            <person name="Yamazaki S."/>
            <person name="Fujita N."/>
        </authorList>
    </citation>
    <scope>NUCLEOTIDE SEQUENCE [LARGE SCALE GENOMIC DNA]</scope>
    <source>
        <strain evidence="5">ATCC 700054 / DSM 10555 / JCM 9379 / NBRC 101784 / NCIMB 13414 / VKM Ac-1990 / NM-1</strain>
    </source>
</reference>
<proteinExistence type="inferred from homology"/>
<accession>F5XM07</accession>
<dbReference type="Proteomes" id="UP000007947">
    <property type="component" value="Chromosome"/>
</dbReference>
<dbReference type="PANTHER" id="PTHR42760:SF40">
    <property type="entry name" value="3-OXOACYL-[ACYL-CARRIER-PROTEIN] REDUCTASE, CHLOROPLASTIC"/>
    <property type="match status" value="1"/>
</dbReference>
<dbReference type="GO" id="GO:0016616">
    <property type="term" value="F:oxidoreductase activity, acting on the CH-OH group of donors, NAD or NADP as acceptor"/>
    <property type="evidence" value="ECO:0007669"/>
    <property type="project" value="UniProtKB-ARBA"/>
</dbReference>
<sequence length="250" mass="25253">MSKSPQVVVVTGGGTGIGRAIAERFATDGAAVVIVGRRSEVLAETVAALGPRSLSVSADVSRPEDVDALATTLSRRFGRVDVLVNNAGYLLPVTLADRANGAAALTEQLGVNLIGAYQVTAALNDLLTRPGGRVINISSIAAYSGGSGAGAAQGYAAAKAGLIGLTYGMARELAPQGVTVNAVAPGFVADTGFTEDFPPERVQWLVGQTLTGRAGETADVAAAVSYLASPDASWVCGQVLHVNGGTLFGR</sequence>
<comment type="similarity">
    <text evidence="1">Belongs to the short-chain dehydrogenases/reductases (SDR) family.</text>
</comment>
<dbReference type="InterPro" id="IPR057326">
    <property type="entry name" value="KR_dom"/>
</dbReference>
<dbReference type="STRING" id="1032480.MLP_08720"/>
<dbReference type="Pfam" id="PF13561">
    <property type="entry name" value="adh_short_C2"/>
    <property type="match status" value="1"/>
</dbReference>